<proteinExistence type="predicted"/>
<evidence type="ECO:0000313" key="3">
    <source>
        <dbReference type="Proteomes" id="UP000594263"/>
    </source>
</evidence>
<keyword evidence="1" id="KW-0732">Signal</keyword>
<feature type="chain" id="PRO_5029669016" description="Secreted protein" evidence="1">
    <location>
        <begin position="18"/>
        <end position="142"/>
    </location>
</feature>
<accession>A0A7N0U4S5</accession>
<dbReference type="AlphaFoldDB" id="A0A7N0U4S5"/>
<protein>
    <recommendedName>
        <fullName evidence="4">Secreted protein</fullName>
    </recommendedName>
</protein>
<sequence>MVACLTAVVLAAGVVAARRSFNPQQLIVLWSLRNSQIDGANCVIPRHLIIERVLHLWHLSQAITLRHLDGNRDFSHGQVPVIITLPANGQARNARWLMLRILACFPAADQDRQYDQIADDEHLKGVRHDASQHIHRMLQHCR</sequence>
<name>A0A7N0U4S5_KALFE</name>
<evidence type="ECO:0000313" key="2">
    <source>
        <dbReference type="EnsemblPlants" id="Kaladp0053s0683.1.v1.1.CDS.1"/>
    </source>
</evidence>
<evidence type="ECO:0000256" key="1">
    <source>
        <dbReference type="SAM" id="SignalP"/>
    </source>
</evidence>
<organism evidence="2 3">
    <name type="scientific">Kalanchoe fedtschenkoi</name>
    <name type="common">Lavender scallops</name>
    <name type="synonym">South American air plant</name>
    <dbReference type="NCBI Taxonomy" id="63787"/>
    <lineage>
        <taxon>Eukaryota</taxon>
        <taxon>Viridiplantae</taxon>
        <taxon>Streptophyta</taxon>
        <taxon>Embryophyta</taxon>
        <taxon>Tracheophyta</taxon>
        <taxon>Spermatophyta</taxon>
        <taxon>Magnoliopsida</taxon>
        <taxon>eudicotyledons</taxon>
        <taxon>Gunneridae</taxon>
        <taxon>Pentapetalae</taxon>
        <taxon>Saxifragales</taxon>
        <taxon>Crassulaceae</taxon>
        <taxon>Kalanchoe</taxon>
    </lineage>
</organism>
<keyword evidence="3" id="KW-1185">Reference proteome</keyword>
<evidence type="ECO:0008006" key="4">
    <source>
        <dbReference type="Google" id="ProtNLM"/>
    </source>
</evidence>
<dbReference type="Proteomes" id="UP000594263">
    <property type="component" value="Unplaced"/>
</dbReference>
<reference evidence="2" key="1">
    <citation type="submission" date="2021-01" db="UniProtKB">
        <authorList>
            <consortium name="EnsemblPlants"/>
        </authorList>
    </citation>
    <scope>IDENTIFICATION</scope>
</reference>
<feature type="signal peptide" evidence="1">
    <location>
        <begin position="1"/>
        <end position="17"/>
    </location>
</feature>
<dbReference type="Gramene" id="Kaladp0053s0683.1.v1.1">
    <property type="protein sequence ID" value="Kaladp0053s0683.1.v1.1.CDS.1"/>
    <property type="gene ID" value="Kaladp0053s0683.v1.1"/>
</dbReference>
<dbReference type="EnsemblPlants" id="Kaladp0053s0683.1.v1.1">
    <property type="protein sequence ID" value="Kaladp0053s0683.1.v1.1.CDS.1"/>
    <property type="gene ID" value="Kaladp0053s0683.v1.1"/>
</dbReference>